<evidence type="ECO:0000313" key="3">
    <source>
        <dbReference type="Proteomes" id="UP000006882"/>
    </source>
</evidence>
<proteinExistence type="predicted"/>
<organism evidence="2 3">
    <name type="scientific">Prunus persica</name>
    <name type="common">Peach</name>
    <name type="synonym">Amygdalus persica</name>
    <dbReference type="NCBI Taxonomy" id="3760"/>
    <lineage>
        <taxon>Eukaryota</taxon>
        <taxon>Viridiplantae</taxon>
        <taxon>Streptophyta</taxon>
        <taxon>Embryophyta</taxon>
        <taxon>Tracheophyta</taxon>
        <taxon>Spermatophyta</taxon>
        <taxon>Magnoliopsida</taxon>
        <taxon>eudicotyledons</taxon>
        <taxon>Gunneridae</taxon>
        <taxon>Pentapetalae</taxon>
        <taxon>rosids</taxon>
        <taxon>fabids</taxon>
        <taxon>Rosales</taxon>
        <taxon>Rosaceae</taxon>
        <taxon>Amygdaloideae</taxon>
        <taxon>Amygdaleae</taxon>
        <taxon>Prunus</taxon>
    </lineage>
</organism>
<name>A0A251P2S9_PRUPE</name>
<evidence type="ECO:0000313" key="2">
    <source>
        <dbReference type="EMBL" id="ONI05914.1"/>
    </source>
</evidence>
<keyword evidence="3" id="KW-1185">Reference proteome</keyword>
<reference evidence="2 3" key="1">
    <citation type="journal article" date="2013" name="Nat. Genet.">
        <title>The high-quality draft genome of peach (Prunus persica) identifies unique patterns of genetic diversity, domestication and genome evolution.</title>
        <authorList>
            <consortium name="International Peach Genome Initiative"/>
            <person name="Verde I."/>
            <person name="Abbott A.G."/>
            <person name="Scalabrin S."/>
            <person name="Jung S."/>
            <person name="Shu S."/>
            <person name="Marroni F."/>
            <person name="Zhebentyayeva T."/>
            <person name="Dettori M.T."/>
            <person name="Grimwood J."/>
            <person name="Cattonaro F."/>
            <person name="Zuccolo A."/>
            <person name="Rossini L."/>
            <person name="Jenkins J."/>
            <person name="Vendramin E."/>
            <person name="Meisel L.A."/>
            <person name="Decroocq V."/>
            <person name="Sosinski B."/>
            <person name="Prochnik S."/>
            <person name="Mitros T."/>
            <person name="Policriti A."/>
            <person name="Cipriani G."/>
            <person name="Dondini L."/>
            <person name="Ficklin S."/>
            <person name="Goodstein D.M."/>
            <person name="Xuan P."/>
            <person name="Del Fabbro C."/>
            <person name="Aramini V."/>
            <person name="Copetti D."/>
            <person name="Gonzalez S."/>
            <person name="Horner D.S."/>
            <person name="Falchi R."/>
            <person name="Lucas S."/>
            <person name="Mica E."/>
            <person name="Maldonado J."/>
            <person name="Lazzari B."/>
            <person name="Bielenberg D."/>
            <person name="Pirona R."/>
            <person name="Miculan M."/>
            <person name="Barakat A."/>
            <person name="Testolin R."/>
            <person name="Stella A."/>
            <person name="Tartarini S."/>
            <person name="Tonutti P."/>
            <person name="Arus P."/>
            <person name="Orellana A."/>
            <person name="Wells C."/>
            <person name="Main D."/>
            <person name="Vizzotto G."/>
            <person name="Silva H."/>
            <person name="Salamini F."/>
            <person name="Schmutz J."/>
            <person name="Morgante M."/>
            <person name="Rokhsar D.S."/>
        </authorList>
    </citation>
    <scope>NUCLEOTIDE SEQUENCE [LARGE SCALE GENOMIC DNA]</scope>
    <source>
        <strain evidence="3">cv. Nemared</strain>
    </source>
</reference>
<feature type="region of interest" description="Disordered" evidence="1">
    <location>
        <begin position="1"/>
        <end position="46"/>
    </location>
</feature>
<dbReference type="Gramene" id="ONI05914">
    <property type="protein sequence ID" value="ONI05914"/>
    <property type="gene ID" value="PRUPE_5G028500"/>
</dbReference>
<feature type="compositionally biased region" description="Low complexity" evidence="1">
    <location>
        <begin position="30"/>
        <end position="39"/>
    </location>
</feature>
<gene>
    <name evidence="2" type="ORF">PRUPE_5G028500</name>
</gene>
<feature type="compositionally biased region" description="Polar residues" evidence="1">
    <location>
        <begin position="13"/>
        <end position="29"/>
    </location>
</feature>
<dbReference type="EMBL" id="CM007655">
    <property type="protein sequence ID" value="ONI05914.1"/>
    <property type="molecule type" value="Genomic_DNA"/>
</dbReference>
<protein>
    <submittedName>
        <fullName evidence="2">Uncharacterized protein</fullName>
    </submittedName>
</protein>
<evidence type="ECO:0000256" key="1">
    <source>
        <dbReference type="SAM" id="MobiDB-lite"/>
    </source>
</evidence>
<dbReference type="AlphaFoldDB" id="A0A251P2S9"/>
<dbReference type="Proteomes" id="UP000006882">
    <property type="component" value="Chromosome G5"/>
</dbReference>
<accession>A0A251P2S9</accession>
<sequence length="100" mass="10769">MVDFRIGADDCGSNESNVSTRTSIVTAGASSPSKPSSPGESRRSGKGFLQHIISSETACKYSLGQRSICKSNWMSILMHASCNLFASPLSPQFLSCHRRI</sequence>